<accession>A0ACC2E7I8</accession>
<proteinExistence type="predicted"/>
<name>A0ACC2E7I8_DIPCM</name>
<evidence type="ECO:0000313" key="1">
    <source>
        <dbReference type="EMBL" id="KAJ7562588.1"/>
    </source>
</evidence>
<reference evidence="2" key="1">
    <citation type="journal article" date="2024" name="Proc. Natl. Acad. Sci. U.S.A.">
        <title>Extraordinary preservation of gene collinearity over three hundred million years revealed in homosporous lycophytes.</title>
        <authorList>
            <person name="Li C."/>
            <person name="Wickell D."/>
            <person name="Kuo L.Y."/>
            <person name="Chen X."/>
            <person name="Nie B."/>
            <person name="Liao X."/>
            <person name="Peng D."/>
            <person name="Ji J."/>
            <person name="Jenkins J."/>
            <person name="Williams M."/>
            <person name="Shu S."/>
            <person name="Plott C."/>
            <person name="Barry K."/>
            <person name="Rajasekar S."/>
            <person name="Grimwood J."/>
            <person name="Han X."/>
            <person name="Sun S."/>
            <person name="Hou Z."/>
            <person name="He W."/>
            <person name="Dai G."/>
            <person name="Sun C."/>
            <person name="Schmutz J."/>
            <person name="Leebens-Mack J.H."/>
            <person name="Li F.W."/>
            <person name="Wang L."/>
        </authorList>
    </citation>
    <scope>NUCLEOTIDE SEQUENCE [LARGE SCALE GENOMIC DNA]</scope>
    <source>
        <strain evidence="2">cv. PW_Plant_1</strain>
    </source>
</reference>
<dbReference type="EMBL" id="CM055094">
    <property type="protein sequence ID" value="KAJ7562588.1"/>
    <property type="molecule type" value="Genomic_DNA"/>
</dbReference>
<sequence>MKLFNISPVFAKHRNDANNDYKASSSSTTSPVISESNNIVAAAPQLKTSHDPSKTGTESQSKSSPAPDELITSVSQLPSLRAAYYRFKAFYPKYKDTLVIDQLREDEYVHLSKDRRVYLNHHGLGLFSFVQKMLDQSSCSFGLSEVVTSLATNALYGGAVEGTMEYDLSKRIRNHFKVSDTEYGMVFTTDHASAFKLLGDSFSFSSNTRLLTVYDHENDSVNLMVQSATAKNAKIMSASFKWPSMRIRSTDLRKQLQEKKKKKENSKGLFVFPVQSKVTGAKYSYQWMTLAEKNQWHVLLDASALGPNDMDSLGLSLYRPDFIVCSFYKIFGFDASGFACLFIKNSSIHCLENNCLVASNGMVRIVPNPSEAKQLDEEAENDSQVVDEDHSSSYGYDSEVDISSVSLANGAMDRSKVESPISEDDSLKTPNSVDKQSITSNSHPLTEPLSDDGSAESSDDIVLNVAPCSFATSIDKYSQFASSSRRATLEDEQEANSRQKAQLEKWGRVKDVYTHPMEQGQSRTSWSLPQTEHASSSGSKDRSHLYENCSRGFDAVTKRDTRRQADYSLEVVDDQGHALDKREENLPSSATFLDTRVVDESELKQRSAEDIAFDLEGKCLSSQGSSGRSPLRWEIEEEEDEIEDSIHRRLGRDDGLIDSRKFDYFPTQSRNNSRFSSIREAVEDDVDLDNQSRHFVYRKKGKDAASFLQPLHGDYYEDEGEIERKSEESWDKDYSEGAALLLVCRSLDHASSLGLTKTNNRLRPLINWLVQSLTKLHHPNRDNLYPLVQIHGPMVKSHRGAALAFNLVDVHGELLQPAFVQSVAEKNNISLLLGFISNTHIRNTSAHVHGLPSPSAVNGKTGRSQKRSVLPVLTISLGFLSNFEDVYQLWVFVAKFLNSEFVMEQKSLHTASDDVQ</sequence>
<comment type="caution">
    <text evidence="1">The sequence shown here is derived from an EMBL/GenBank/DDBJ whole genome shotgun (WGS) entry which is preliminary data.</text>
</comment>
<organism evidence="1 2">
    <name type="scientific">Diphasiastrum complanatum</name>
    <name type="common">Issler's clubmoss</name>
    <name type="synonym">Lycopodium complanatum</name>
    <dbReference type="NCBI Taxonomy" id="34168"/>
    <lineage>
        <taxon>Eukaryota</taxon>
        <taxon>Viridiplantae</taxon>
        <taxon>Streptophyta</taxon>
        <taxon>Embryophyta</taxon>
        <taxon>Tracheophyta</taxon>
        <taxon>Lycopodiopsida</taxon>
        <taxon>Lycopodiales</taxon>
        <taxon>Lycopodiaceae</taxon>
        <taxon>Lycopodioideae</taxon>
        <taxon>Diphasiastrum</taxon>
    </lineage>
</organism>
<protein>
    <submittedName>
        <fullName evidence="1">Uncharacterized protein</fullName>
    </submittedName>
</protein>
<gene>
    <name evidence="1" type="ORF">O6H91_03G075700</name>
</gene>
<evidence type="ECO:0000313" key="2">
    <source>
        <dbReference type="Proteomes" id="UP001162992"/>
    </source>
</evidence>
<keyword evidence="2" id="KW-1185">Reference proteome</keyword>
<dbReference type="Proteomes" id="UP001162992">
    <property type="component" value="Chromosome 3"/>
</dbReference>